<proteinExistence type="predicted"/>
<comment type="caution">
    <text evidence="2">The sequence shown here is derived from an EMBL/GenBank/DDBJ whole genome shotgun (WGS) entry which is preliminary data.</text>
</comment>
<accession>A0A250WXX4</accession>
<reference evidence="2 3" key="1">
    <citation type="submission" date="2017-08" db="EMBL/GenBank/DDBJ databases">
        <title>Acidophilic green algal genome provides insights into adaptation to an acidic environment.</title>
        <authorList>
            <person name="Hirooka S."/>
            <person name="Hirose Y."/>
            <person name="Kanesaki Y."/>
            <person name="Higuchi S."/>
            <person name="Fujiwara T."/>
            <person name="Onuma R."/>
            <person name="Era A."/>
            <person name="Ohbayashi R."/>
            <person name="Uzuka A."/>
            <person name="Nozaki H."/>
            <person name="Yoshikawa H."/>
            <person name="Miyagishima S.Y."/>
        </authorList>
    </citation>
    <scope>NUCLEOTIDE SEQUENCE [LARGE SCALE GENOMIC DNA]</scope>
    <source>
        <strain evidence="2 3">NIES-2499</strain>
    </source>
</reference>
<dbReference type="InterPro" id="IPR004331">
    <property type="entry name" value="SPX_dom"/>
</dbReference>
<evidence type="ECO:0000313" key="3">
    <source>
        <dbReference type="Proteomes" id="UP000232323"/>
    </source>
</evidence>
<dbReference type="GO" id="GO:0016036">
    <property type="term" value="P:cellular response to phosphate starvation"/>
    <property type="evidence" value="ECO:0007669"/>
    <property type="project" value="InterPro"/>
</dbReference>
<protein>
    <recommendedName>
        <fullName evidence="1">SPX domain-containing protein</fullName>
    </recommendedName>
</protein>
<dbReference type="InterPro" id="IPR031142">
    <property type="entry name" value="SPX_prot"/>
</dbReference>
<dbReference type="PANTHER" id="PTHR45978">
    <property type="entry name" value="SPX DOMAIN-CONTAINING PROTEIN 3"/>
    <property type="match status" value="1"/>
</dbReference>
<gene>
    <name evidence="2" type="ORF">CEUSTIGMA_g3079.t1</name>
</gene>
<sequence>MKFCKVLENQAKDMPELNDMFLRYKQLKKKIKAIPLPKEITSGANEETTSKEESVSGQLSPEEREFMAALNEDLARFNNFFIDKEEDAVIKLQDMSDQLMSQQATREHLLQIKQRLVDFHGELVMTLHWSLINYSAIVKILKKHDKRSGVLLRAPYLANVLQQPFSSTNVMSRLVKRAEELVEKAAILTGSVKNDAAVVLPPPEPAVGEVQPGPSSDLLLHPAVISATSGALERCGSIEDESTSVSAPISAQQQKPLAQMARQTERALEMWESLAKTASTPSTILNSQSGDGGVTIAGGPPGNDDFARNSCNSTAAAKRKSDVMELSAGQEAKKVAMV</sequence>
<dbReference type="Pfam" id="PF03105">
    <property type="entry name" value="SPX"/>
    <property type="match status" value="1"/>
</dbReference>
<name>A0A250WXX4_9CHLO</name>
<feature type="domain" description="SPX" evidence="1">
    <location>
        <begin position="1"/>
        <end position="158"/>
    </location>
</feature>
<keyword evidence="3" id="KW-1185">Reference proteome</keyword>
<dbReference type="STRING" id="1157962.A0A250WXX4"/>
<dbReference type="PANTHER" id="PTHR45978:SF7">
    <property type="entry name" value="SPX DOMAIN-CONTAINING PROTEIN 4"/>
    <property type="match status" value="1"/>
</dbReference>
<dbReference type="OrthoDB" id="6493944at2759"/>
<evidence type="ECO:0000259" key="1">
    <source>
        <dbReference type="PROSITE" id="PS51382"/>
    </source>
</evidence>
<dbReference type="Proteomes" id="UP000232323">
    <property type="component" value="Unassembled WGS sequence"/>
</dbReference>
<dbReference type="PROSITE" id="PS51382">
    <property type="entry name" value="SPX"/>
    <property type="match status" value="1"/>
</dbReference>
<organism evidence="2 3">
    <name type="scientific">Chlamydomonas eustigma</name>
    <dbReference type="NCBI Taxonomy" id="1157962"/>
    <lineage>
        <taxon>Eukaryota</taxon>
        <taxon>Viridiplantae</taxon>
        <taxon>Chlorophyta</taxon>
        <taxon>core chlorophytes</taxon>
        <taxon>Chlorophyceae</taxon>
        <taxon>CS clade</taxon>
        <taxon>Chlamydomonadales</taxon>
        <taxon>Chlamydomonadaceae</taxon>
        <taxon>Chlamydomonas</taxon>
    </lineage>
</organism>
<evidence type="ECO:0000313" key="2">
    <source>
        <dbReference type="EMBL" id="GAX75635.1"/>
    </source>
</evidence>
<dbReference type="EMBL" id="BEGY01000013">
    <property type="protein sequence ID" value="GAX75635.1"/>
    <property type="molecule type" value="Genomic_DNA"/>
</dbReference>
<dbReference type="AlphaFoldDB" id="A0A250WXX4"/>